<feature type="compositionally biased region" description="Gly residues" evidence="1">
    <location>
        <begin position="75"/>
        <end position="110"/>
    </location>
</feature>
<feature type="chain" id="PRO_5046360103" description="PE-PGRS family protein" evidence="2">
    <location>
        <begin position="23"/>
        <end position="110"/>
    </location>
</feature>
<protein>
    <recommendedName>
        <fullName evidence="5">PE-PGRS family protein</fullName>
    </recommendedName>
</protein>
<comment type="caution">
    <text evidence="3">The sequence shown here is derived from an EMBL/GenBank/DDBJ whole genome shotgun (WGS) entry which is preliminary data.</text>
</comment>
<keyword evidence="4" id="KW-1185">Reference proteome</keyword>
<evidence type="ECO:0000256" key="2">
    <source>
        <dbReference type="SAM" id="SignalP"/>
    </source>
</evidence>
<evidence type="ECO:0000313" key="3">
    <source>
        <dbReference type="EMBL" id="MFC5069888.1"/>
    </source>
</evidence>
<feature type="signal peptide" evidence="2">
    <location>
        <begin position="1"/>
        <end position="22"/>
    </location>
</feature>
<gene>
    <name evidence="3" type="ORF">ACFPFW_17875</name>
</gene>
<evidence type="ECO:0000313" key="4">
    <source>
        <dbReference type="Proteomes" id="UP001595796"/>
    </source>
</evidence>
<dbReference type="RefSeq" id="WP_379771747.1">
    <property type="nucleotide sequence ID" value="NZ_JBHSJF010000008.1"/>
</dbReference>
<keyword evidence="2" id="KW-0732">Signal</keyword>
<proteinExistence type="predicted"/>
<dbReference type="EMBL" id="JBHSJF010000008">
    <property type="protein sequence ID" value="MFC5069888.1"/>
    <property type="molecule type" value="Genomic_DNA"/>
</dbReference>
<feature type="region of interest" description="Disordered" evidence="1">
    <location>
        <begin position="25"/>
        <end position="110"/>
    </location>
</feature>
<reference evidence="4" key="1">
    <citation type="journal article" date="2019" name="Int. J. Syst. Evol. Microbiol.">
        <title>The Global Catalogue of Microorganisms (GCM) 10K type strain sequencing project: providing services to taxonomists for standard genome sequencing and annotation.</title>
        <authorList>
            <consortium name="The Broad Institute Genomics Platform"/>
            <consortium name="The Broad Institute Genome Sequencing Center for Infectious Disease"/>
            <person name="Wu L."/>
            <person name="Ma J."/>
        </authorList>
    </citation>
    <scope>NUCLEOTIDE SEQUENCE [LARGE SCALE GENOMIC DNA]</scope>
    <source>
        <strain evidence="4">CGMCC 1.16444</strain>
    </source>
</reference>
<organism evidence="3 4">
    <name type="scientific">Flaviflagellibacter deserti</name>
    <dbReference type="NCBI Taxonomy" id="2267266"/>
    <lineage>
        <taxon>Bacteria</taxon>
        <taxon>Pseudomonadati</taxon>
        <taxon>Pseudomonadota</taxon>
        <taxon>Alphaproteobacteria</taxon>
        <taxon>Hyphomicrobiales</taxon>
        <taxon>Flaviflagellibacter</taxon>
    </lineage>
</organism>
<accession>A0ABV9Z7K8</accession>
<sequence length="110" mass="10073">MTNKIFATTFAAAMLLGSAAFAQTNNQNIDPANPRANIPETDCPAGTNCRNASPEMKGSSDAPGEQGRSSTTGTPGTGTGTGAGAGAGGGAGAGAGGGAGGSGGAGGGNN</sequence>
<name>A0ABV9Z7K8_9HYPH</name>
<evidence type="ECO:0008006" key="5">
    <source>
        <dbReference type="Google" id="ProtNLM"/>
    </source>
</evidence>
<evidence type="ECO:0000256" key="1">
    <source>
        <dbReference type="SAM" id="MobiDB-lite"/>
    </source>
</evidence>
<dbReference type="Proteomes" id="UP001595796">
    <property type="component" value="Unassembled WGS sequence"/>
</dbReference>